<dbReference type="NCBIfam" id="NF033516">
    <property type="entry name" value="transpos_IS3"/>
    <property type="match status" value="1"/>
</dbReference>
<dbReference type="AlphaFoldDB" id="A0A1H2GPF6"/>
<dbReference type="Pfam" id="PF00665">
    <property type="entry name" value="rve"/>
    <property type="match status" value="1"/>
</dbReference>
<dbReference type="Proteomes" id="UP000182882">
    <property type="component" value="Unassembled WGS sequence"/>
</dbReference>
<evidence type="ECO:0000313" key="2">
    <source>
        <dbReference type="EMBL" id="SDU21385.1"/>
    </source>
</evidence>
<dbReference type="PANTHER" id="PTHR46889:SF4">
    <property type="entry name" value="TRANSPOSASE INSO FOR INSERTION SEQUENCE ELEMENT IS911B-RELATED"/>
    <property type="match status" value="1"/>
</dbReference>
<protein>
    <submittedName>
        <fullName evidence="2">Putative transposase</fullName>
    </submittedName>
</protein>
<accession>A0A1H2GPF6</accession>
<keyword evidence="3" id="KW-1185">Reference proteome</keyword>
<dbReference type="EMBL" id="FNLN01000035">
    <property type="protein sequence ID" value="SDU21385.1"/>
    <property type="molecule type" value="Genomic_DNA"/>
</dbReference>
<evidence type="ECO:0000259" key="1">
    <source>
        <dbReference type="PROSITE" id="PS50994"/>
    </source>
</evidence>
<proteinExistence type="predicted"/>
<feature type="domain" description="Integrase catalytic" evidence="1">
    <location>
        <begin position="31"/>
        <end position="144"/>
    </location>
</feature>
<dbReference type="InterPro" id="IPR012337">
    <property type="entry name" value="RNaseH-like_sf"/>
</dbReference>
<dbReference type="SUPFAM" id="SSF53098">
    <property type="entry name" value="Ribonuclease H-like"/>
    <property type="match status" value="1"/>
</dbReference>
<name>A0A1H2GPF6_9PROT</name>
<dbReference type="Gene3D" id="3.30.420.10">
    <property type="entry name" value="Ribonuclease H-like superfamily/Ribonuclease H"/>
    <property type="match status" value="1"/>
</dbReference>
<dbReference type="PROSITE" id="PS50994">
    <property type="entry name" value="INTEGRASE"/>
    <property type="match status" value="1"/>
</dbReference>
<reference evidence="3" key="1">
    <citation type="submission" date="2016-10" db="EMBL/GenBank/DDBJ databases">
        <authorList>
            <person name="Varghese N."/>
            <person name="Submissions S."/>
        </authorList>
    </citation>
    <scope>NUCLEOTIDE SEQUENCE [LARGE SCALE GENOMIC DNA]</scope>
    <source>
        <strain evidence="3">Nm10</strain>
    </source>
</reference>
<dbReference type="GO" id="GO:0003676">
    <property type="term" value="F:nucleic acid binding"/>
    <property type="evidence" value="ECO:0007669"/>
    <property type="project" value="InterPro"/>
</dbReference>
<dbReference type="GO" id="GO:0015074">
    <property type="term" value="P:DNA integration"/>
    <property type="evidence" value="ECO:0007669"/>
    <property type="project" value="InterPro"/>
</dbReference>
<gene>
    <name evidence="2" type="ORF">SAMN05216406_1356</name>
</gene>
<dbReference type="PANTHER" id="PTHR46889">
    <property type="entry name" value="TRANSPOSASE INSF FOR INSERTION SEQUENCE IS3B-RELATED"/>
    <property type="match status" value="1"/>
</dbReference>
<sequence>MRCKQKLKFKVTTDSKHNLPVAPNILNREFSVNAPGIVWVSDITYIPTDEGWLYLAGIKDLFNGELVGYAMNEKMTKSLVIQALFRATTSKHPDKGLIAHTDQSSQYCAHDYRNLLQQFGMIASMSRKGDCYDNAPMESFWGDT</sequence>
<dbReference type="InterPro" id="IPR036397">
    <property type="entry name" value="RNaseH_sf"/>
</dbReference>
<dbReference type="InterPro" id="IPR050900">
    <property type="entry name" value="Transposase_IS3/IS150/IS904"/>
</dbReference>
<dbReference type="InterPro" id="IPR048020">
    <property type="entry name" value="Transpos_IS3"/>
</dbReference>
<organism evidence="2 3">
    <name type="scientific">Nitrosomonas ureae</name>
    <dbReference type="NCBI Taxonomy" id="44577"/>
    <lineage>
        <taxon>Bacteria</taxon>
        <taxon>Pseudomonadati</taxon>
        <taxon>Pseudomonadota</taxon>
        <taxon>Betaproteobacteria</taxon>
        <taxon>Nitrosomonadales</taxon>
        <taxon>Nitrosomonadaceae</taxon>
        <taxon>Nitrosomonas</taxon>
    </lineage>
</organism>
<evidence type="ECO:0000313" key="3">
    <source>
        <dbReference type="Proteomes" id="UP000182882"/>
    </source>
</evidence>
<dbReference type="InterPro" id="IPR001584">
    <property type="entry name" value="Integrase_cat-core"/>
</dbReference>